<evidence type="ECO:0000256" key="9">
    <source>
        <dbReference type="SAM" id="Phobius"/>
    </source>
</evidence>
<feature type="transmembrane region" description="Helical" evidence="9">
    <location>
        <begin position="247"/>
        <end position="271"/>
    </location>
</feature>
<dbReference type="InterPro" id="IPR000276">
    <property type="entry name" value="GPCR_Rhodpsn"/>
</dbReference>
<evidence type="ECO:0000256" key="2">
    <source>
        <dbReference type="ARBA" id="ARBA00022475"/>
    </source>
</evidence>
<evidence type="ECO:0000313" key="13">
    <source>
        <dbReference type="Proteomes" id="UP000014760"/>
    </source>
</evidence>
<accession>R7U2U0</accession>
<dbReference type="EMBL" id="KB308559">
    <property type="protein sequence ID" value="ELT97495.1"/>
    <property type="molecule type" value="Genomic_DNA"/>
</dbReference>
<dbReference type="InterPro" id="IPR017452">
    <property type="entry name" value="GPCR_Rhodpsn_7TM"/>
</dbReference>
<evidence type="ECO:0000313" key="12">
    <source>
        <dbReference type="EnsemblMetazoa" id="CapteP193453"/>
    </source>
</evidence>
<keyword evidence="3 9" id="KW-0812">Transmembrane</keyword>
<evidence type="ECO:0000256" key="4">
    <source>
        <dbReference type="ARBA" id="ARBA00022989"/>
    </source>
</evidence>
<dbReference type="InterPro" id="IPR050569">
    <property type="entry name" value="TAAR"/>
</dbReference>
<comment type="subcellular location">
    <subcellularLocation>
        <location evidence="1">Cell membrane</location>
        <topology evidence="1">Multi-pass membrane protein</topology>
    </subcellularLocation>
</comment>
<dbReference type="Proteomes" id="UP000014760">
    <property type="component" value="Unassembled WGS sequence"/>
</dbReference>
<keyword evidence="4 9" id="KW-1133">Transmembrane helix</keyword>
<dbReference type="GO" id="GO:0005886">
    <property type="term" value="C:plasma membrane"/>
    <property type="evidence" value="ECO:0007669"/>
    <property type="project" value="UniProtKB-SubCell"/>
</dbReference>
<keyword evidence="7" id="KW-0675">Receptor</keyword>
<dbReference type="SUPFAM" id="SSF81321">
    <property type="entry name" value="Family A G protein-coupled receptor-like"/>
    <property type="match status" value="1"/>
</dbReference>
<keyword evidence="2" id="KW-1003">Cell membrane</keyword>
<dbReference type="HOGENOM" id="CLU_082225_0_0_1"/>
<dbReference type="STRING" id="283909.R7U2U0"/>
<dbReference type="EMBL" id="AMQN01002180">
    <property type="status" value="NOT_ANNOTATED_CDS"/>
    <property type="molecule type" value="Genomic_DNA"/>
</dbReference>
<feature type="transmembrane region" description="Helical" evidence="9">
    <location>
        <begin position="59"/>
        <end position="76"/>
    </location>
</feature>
<feature type="transmembrane region" description="Helical" evidence="9">
    <location>
        <begin position="215"/>
        <end position="235"/>
    </location>
</feature>
<dbReference type="OrthoDB" id="6144223at2759"/>
<evidence type="ECO:0000256" key="5">
    <source>
        <dbReference type="ARBA" id="ARBA00023040"/>
    </source>
</evidence>
<evidence type="ECO:0000256" key="6">
    <source>
        <dbReference type="ARBA" id="ARBA00023136"/>
    </source>
</evidence>
<evidence type="ECO:0000259" key="10">
    <source>
        <dbReference type="PROSITE" id="PS50262"/>
    </source>
</evidence>
<evidence type="ECO:0000256" key="7">
    <source>
        <dbReference type="ARBA" id="ARBA00023170"/>
    </source>
</evidence>
<keyword evidence="8" id="KW-0807">Transducer</keyword>
<dbReference type="PANTHER" id="PTHR24249">
    <property type="entry name" value="HISTAMINE RECEPTOR-RELATED G-PROTEIN COUPLED RECEPTOR"/>
    <property type="match status" value="1"/>
</dbReference>
<gene>
    <name evidence="11" type="ORF">CAPTEDRAFT_193453</name>
</gene>
<proteinExistence type="predicted"/>
<keyword evidence="5" id="KW-0297">G-protein coupled receptor</keyword>
<evidence type="ECO:0000256" key="8">
    <source>
        <dbReference type="ARBA" id="ARBA00023224"/>
    </source>
</evidence>
<reference evidence="13" key="1">
    <citation type="submission" date="2012-12" db="EMBL/GenBank/DDBJ databases">
        <authorList>
            <person name="Hellsten U."/>
            <person name="Grimwood J."/>
            <person name="Chapman J.A."/>
            <person name="Shapiro H."/>
            <person name="Aerts A."/>
            <person name="Otillar R.P."/>
            <person name="Terry A.Y."/>
            <person name="Boore J.L."/>
            <person name="Simakov O."/>
            <person name="Marletaz F."/>
            <person name="Cho S.-J."/>
            <person name="Edsinger-Gonzales E."/>
            <person name="Havlak P."/>
            <person name="Kuo D.-H."/>
            <person name="Larsson T."/>
            <person name="Lv J."/>
            <person name="Arendt D."/>
            <person name="Savage R."/>
            <person name="Osoegawa K."/>
            <person name="de Jong P."/>
            <person name="Lindberg D.R."/>
            <person name="Seaver E.C."/>
            <person name="Weisblat D.A."/>
            <person name="Putnam N.H."/>
            <person name="Grigoriev I.V."/>
            <person name="Rokhsar D.S."/>
        </authorList>
    </citation>
    <scope>NUCLEOTIDE SEQUENCE</scope>
    <source>
        <strain evidence="13">I ESC-2004</strain>
    </source>
</reference>
<organism evidence="11">
    <name type="scientific">Capitella teleta</name>
    <name type="common">Polychaete worm</name>
    <dbReference type="NCBI Taxonomy" id="283909"/>
    <lineage>
        <taxon>Eukaryota</taxon>
        <taxon>Metazoa</taxon>
        <taxon>Spiralia</taxon>
        <taxon>Lophotrochozoa</taxon>
        <taxon>Annelida</taxon>
        <taxon>Polychaeta</taxon>
        <taxon>Sedentaria</taxon>
        <taxon>Scolecida</taxon>
        <taxon>Capitellidae</taxon>
        <taxon>Capitella</taxon>
    </lineage>
</organism>
<dbReference type="Gene3D" id="1.20.1070.10">
    <property type="entry name" value="Rhodopsin 7-helix transmembrane proteins"/>
    <property type="match status" value="1"/>
</dbReference>
<dbReference type="OMA" id="MRAIRTM"/>
<dbReference type="GO" id="GO:0004930">
    <property type="term" value="F:G protein-coupled receptor activity"/>
    <property type="evidence" value="ECO:0007669"/>
    <property type="project" value="UniProtKB-KW"/>
</dbReference>
<feature type="transmembrane region" description="Helical" evidence="9">
    <location>
        <begin position="164"/>
        <end position="186"/>
    </location>
</feature>
<dbReference type="EnsemblMetazoa" id="CapteT193453">
    <property type="protein sequence ID" value="CapteP193453"/>
    <property type="gene ID" value="CapteG193453"/>
</dbReference>
<reference evidence="11 13" key="2">
    <citation type="journal article" date="2013" name="Nature">
        <title>Insights into bilaterian evolution from three spiralian genomes.</title>
        <authorList>
            <person name="Simakov O."/>
            <person name="Marletaz F."/>
            <person name="Cho S.J."/>
            <person name="Edsinger-Gonzales E."/>
            <person name="Havlak P."/>
            <person name="Hellsten U."/>
            <person name="Kuo D.H."/>
            <person name="Larsson T."/>
            <person name="Lv J."/>
            <person name="Arendt D."/>
            <person name="Savage R."/>
            <person name="Osoegawa K."/>
            <person name="de Jong P."/>
            <person name="Grimwood J."/>
            <person name="Chapman J.A."/>
            <person name="Shapiro H."/>
            <person name="Aerts A."/>
            <person name="Otillar R.P."/>
            <person name="Terry A.Y."/>
            <person name="Boore J.L."/>
            <person name="Grigoriev I.V."/>
            <person name="Lindberg D.R."/>
            <person name="Seaver E.C."/>
            <person name="Weisblat D.A."/>
            <person name="Putnam N.H."/>
            <person name="Rokhsar D.S."/>
        </authorList>
    </citation>
    <scope>NUCLEOTIDE SEQUENCE</scope>
    <source>
        <strain evidence="11 13">I ESC-2004</strain>
    </source>
</reference>
<evidence type="ECO:0000256" key="3">
    <source>
        <dbReference type="ARBA" id="ARBA00022692"/>
    </source>
</evidence>
<feature type="transmembrane region" description="Helical" evidence="9">
    <location>
        <begin position="130"/>
        <end position="152"/>
    </location>
</feature>
<protein>
    <recommendedName>
        <fullName evidence="10">G-protein coupled receptors family 1 profile domain-containing protein</fullName>
    </recommendedName>
</protein>
<dbReference type="PRINTS" id="PR00237">
    <property type="entry name" value="GPCRRHODOPSN"/>
</dbReference>
<feature type="transmembrane region" description="Helical" evidence="9">
    <location>
        <begin position="20"/>
        <end position="38"/>
    </location>
</feature>
<dbReference type="PROSITE" id="PS50262">
    <property type="entry name" value="G_PROTEIN_RECEP_F1_2"/>
    <property type="match status" value="1"/>
</dbReference>
<feature type="domain" description="G-protein coupled receptors family 1 profile" evidence="10">
    <location>
        <begin position="38"/>
        <end position="270"/>
    </location>
</feature>
<keyword evidence="6 9" id="KW-0472">Membrane</keyword>
<reference evidence="12" key="3">
    <citation type="submission" date="2015-06" db="UniProtKB">
        <authorList>
            <consortium name="EnsemblMetazoa"/>
        </authorList>
    </citation>
    <scope>IDENTIFICATION</scope>
</reference>
<evidence type="ECO:0000313" key="11">
    <source>
        <dbReference type="EMBL" id="ELT97495.1"/>
    </source>
</evidence>
<sequence length="288" mass="32138">MTSGLEALTTSPDHEKMANLAFTRIAVGLAIGILILVVNSAQVPIVFLVKSIRDSTSPYIKSLLISDCIFGVATTAKYVCEIIGVVSIPVSGIHAAAILCSHCHIVLVSLDRYIAIFFPLRYEGIMTSRVAGISIAIVWLVVCFFWLFAWLYVDIQSHETQYALALFMMFVFYVILVLVLILYGRIAVIAYRQNRKVNDQASTPANGISQATRTLALILGCYYIFWLPYFSVFSYSIFNVDTENKRLLIVVIDGSLLFASMNSIANVFVYACGTKAYREWICTKRNCK</sequence>
<feature type="transmembrane region" description="Helical" evidence="9">
    <location>
        <begin position="82"/>
        <end position="110"/>
    </location>
</feature>
<keyword evidence="13" id="KW-1185">Reference proteome</keyword>
<dbReference type="AlphaFoldDB" id="R7U2U0"/>
<dbReference type="CDD" id="cd00637">
    <property type="entry name" value="7tm_classA_rhodopsin-like"/>
    <property type="match status" value="1"/>
</dbReference>
<evidence type="ECO:0000256" key="1">
    <source>
        <dbReference type="ARBA" id="ARBA00004651"/>
    </source>
</evidence>
<dbReference type="Pfam" id="PF00001">
    <property type="entry name" value="7tm_1"/>
    <property type="match status" value="1"/>
</dbReference>
<name>R7U2U0_CAPTE</name>